<dbReference type="AlphaFoldDB" id="A0A1H6F5X1"/>
<dbReference type="EMBL" id="FMSV02000361">
    <property type="protein sequence ID" value="SEH05568.1"/>
    <property type="molecule type" value="Genomic_DNA"/>
</dbReference>
<proteinExistence type="predicted"/>
<accession>A0A1H6F5X1</accession>
<gene>
    <name evidence="9" type="ORF">MBHS_01423</name>
</gene>
<dbReference type="PANTHER" id="PTHR33908">
    <property type="entry name" value="MANNOSYLTRANSFERASE YKCB-RELATED"/>
    <property type="match status" value="1"/>
</dbReference>
<dbReference type="GO" id="GO:0016763">
    <property type="term" value="F:pentosyltransferase activity"/>
    <property type="evidence" value="ECO:0007669"/>
    <property type="project" value="TreeGrafter"/>
</dbReference>
<feature type="transmembrane region" description="Helical" evidence="8">
    <location>
        <begin position="147"/>
        <end position="169"/>
    </location>
</feature>
<feature type="transmembrane region" description="Helical" evidence="8">
    <location>
        <begin position="175"/>
        <end position="207"/>
    </location>
</feature>
<keyword evidence="6 8" id="KW-1133">Transmembrane helix</keyword>
<evidence type="ECO:0000256" key="7">
    <source>
        <dbReference type="ARBA" id="ARBA00023136"/>
    </source>
</evidence>
<feature type="transmembrane region" description="Helical" evidence="8">
    <location>
        <begin position="385"/>
        <end position="405"/>
    </location>
</feature>
<feature type="transmembrane region" description="Helical" evidence="8">
    <location>
        <begin position="352"/>
        <end position="373"/>
    </location>
</feature>
<evidence type="ECO:0000256" key="3">
    <source>
        <dbReference type="ARBA" id="ARBA00022676"/>
    </source>
</evidence>
<evidence type="ECO:0000313" key="10">
    <source>
        <dbReference type="Proteomes" id="UP000236724"/>
    </source>
</evidence>
<evidence type="ECO:0000256" key="6">
    <source>
        <dbReference type="ARBA" id="ARBA00022989"/>
    </source>
</evidence>
<protein>
    <submittedName>
        <fullName evidence="9">Dolichyl-phosphate-mannose-protein mannosyltransferase</fullName>
    </submittedName>
</protein>
<sequence length="442" mass="51041">MLIPSQNNIITLFFLLLIILLGWVLRYGAATNTVVDTPVRADAQKYVLYAYNLNEFGIYTYSRSGVEGNPEDLQPDALVTPAYPLFISFFLRNGAELSYDNILITQAFLGTLCIILVYLLFLNLGHIWALLIAFITACSPHLVSIGTYLLTETLFCFFLLGFLFVYSQLERCKNWYLYFFLTGLLLALATLTRPWTQGFLVILLLFFWFNLSHKRLQKILLLIFGFAVIITPWLIRNHISLDVMVDPALSFTSIHHGMYPDMMYNNQPESLGRAYHFDPWVQNTVITKENVLNELSQRVLEQPWVYAQWYMWGKTITVFSWDILAGMGDIFVYPVIQTPYATDWLFKLTHTIMWILHPILVVLSLIGVVLAWLPAAKQLPSSFLWSFRLLSLLMLYFVMLHIIGAPFPRYSIPMRPVIYGMAIAVLAWLSSYVTRYITHSRV</sequence>
<evidence type="ECO:0000256" key="5">
    <source>
        <dbReference type="ARBA" id="ARBA00022692"/>
    </source>
</evidence>
<keyword evidence="7 8" id="KW-0472">Membrane</keyword>
<feature type="transmembrane region" description="Helical" evidence="8">
    <location>
        <begin position="417"/>
        <end position="437"/>
    </location>
</feature>
<dbReference type="GO" id="GO:0005886">
    <property type="term" value="C:plasma membrane"/>
    <property type="evidence" value="ECO:0007669"/>
    <property type="project" value="UniProtKB-SubCell"/>
</dbReference>
<dbReference type="GO" id="GO:0009103">
    <property type="term" value="P:lipopolysaccharide biosynthetic process"/>
    <property type="evidence" value="ECO:0007669"/>
    <property type="project" value="UniProtKB-ARBA"/>
</dbReference>
<dbReference type="RefSeq" id="WP_103919479.1">
    <property type="nucleotide sequence ID" value="NZ_FMSV02000361.1"/>
</dbReference>
<keyword evidence="2" id="KW-1003">Cell membrane</keyword>
<name>A0A1H6F5X1_9GAMM</name>
<feature type="transmembrane region" description="Helical" evidence="8">
    <location>
        <begin position="219"/>
        <end position="235"/>
    </location>
</feature>
<dbReference type="PANTHER" id="PTHR33908:SF11">
    <property type="entry name" value="MEMBRANE PROTEIN"/>
    <property type="match status" value="1"/>
</dbReference>
<evidence type="ECO:0000256" key="4">
    <source>
        <dbReference type="ARBA" id="ARBA00022679"/>
    </source>
</evidence>
<evidence type="ECO:0000256" key="1">
    <source>
        <dbReference type="ARBA" id="ARBA00004651"/>
    </source>
</evidence>
<dbReference type="InterPro" id="IPR050297">
    <property type="entry name" value="LipidA_mod_glycosyltrf_83"/>
</dbReference>
<keyword evidence="3 9" id="KW-0328">Glycosyltransferase</keyword>
<organism evidence="9 10">
    <name type="scientific">Candidatus Venteria ishoeyi</name>
    <dbReference type="NCBI Taxonomy" id="1899563"/>
    <lineage>
        <taxon>Bacteria</taxon>
        <taxon>Pseudomonadati</taxon>
        <taxon>Pseudomonadota</taxon>
        <taxon>Gammaproteobacteria</taxon>
        <taxon>Thiotrichales</taxon>
        <taxon>Thiotrichaceae</taxon>
        <taxon>Venteria</taxon>
    </lineage>
</organism>
<reference evidence="9 10" key="1">
    <citation type="submission" date="2016-10" db="EMBL/GenBank/DDBJ databases">
        <authorList>
            <person name="de Groot N.N."/>
        </authorList>
    </citation>
    <scope>NUCLEOTIDE SEQUENCE [LARGE SCALE GENOMIC DNA]</scope>
    <source>
        <strain evidence="9">MBHS1</strain>
    </source>
</reference>
<evidence type="ECO:0000256" key="8">
    <source>
        <dbReference type="SAM" id="Phobius"/>
    </source>
</evidence>
<keyword evidence="4 9" id="KW-0808">Transferase</keyword>
<dbReference type="Proteomes" id="UP000236724">
    <property type="component" value="Unassembled WGS sequence"/>
</dbReference>
<comment type="subcellular location">
    <subcellularLocation>
        <location evidence="1">Cell membrane</location>
        <topology evidence="1">Multi-pass membrane protein</topology>
    </subcellularLocation>
</comment>
<dbReference type="OrthoDB" id="5724033at2"/>
<feature type="transmembrane region" description="Helical" evidence="8">
    <location>
        <begin position="107"/>
        <end position="135"/>
    </location>
</feature>
<keyword evidence="10" id="KW-1185">Reference proteome</keyword>
<evidence type="ECO:0000256" key="2">
    <source>
        <dbReference type="ARBA" id="ARBA00022475"/>
    </source>
</evidence>
<keyword evidence="5 8" id="KW-0812">Transmembrane</keyword>
<evidence type="ECO:0000313" key="9">
    <source>
        <dbReference type="EMBL" id="SEH05568.1"/>
    </source>
</evidence>